<evidence type="ECO:0000313" key="3">
    <source>
        <dbReference type="Proteomes" id="UP000027946"/>
    </source>
</evidence>
<dbReference type="GO" id="GO:0016491">
    <property type="term" value="F:oxidoreductase activity"/>
    <property type="evidence" value="ECO:0007669"/>
    <property type="project" value="InterPro"/>
</dbReference>
<organism evidence="2 3">
    <name type="scientific">Peptoclostridium litorale DSM 5388</name>
    <dbReference type="NCBI Taxonomy" id="1121324"/>
    <lineage>
        <taxon>Bacteria</taxon>
        <taxon>Bacillati</taxon>
        <taxon>Bacillota</taxon>
        <taxon>Clostridia</taxon>
        <taxon>Peptostreptococcales</taxon>
        <taxon>Peptoclostridiaceae</taxon>
        <taxon>Peptoclostridium</taxon>
    </lineage>
</organism>
<dbReference type="Gene3D" id="1.20.1260.10">
    <property type="match status" value="1"/>
</dbReference>
<dbReference type="EMBL" id="JJMM01000005">
    <property type="protein sequence ID" value="KDR96116.1"/>
    <property type="molecule type" value="Genomic_DNA"/>
</dbReference>
<comment type="caution">
    <text evidence="2">The sequence shown here is derived from an EMBL/GenBank/DDBJ whole genome shotgun (WGS) entry which is preliminary data.</text>
</comment>
<sequence>MEKTFDRAESTKGIEKTLDIIKFAMEMEKKGQEFYLRNMDKVKNPRVRKIFESLADVEDLHYKMLKRHHDTLSDTGDWEMLDMDLCKPCAEKLLTDAEIEGVTLEYDISDITILRMAYLIENDFAQFYHNAAKSVENTAAKKILSNLESWEIQHREAFYDEYKKAMEQNWFDQSFAPF</sequence>
<dbReference type="InterPro" id="IPR003251">
    <property type="entry name" value="Rr_diiron-bd_dom"/>
</dbReference>
<name>A0A069RGK3_PEPLI</name>
<dbReference type="Pfam" id="PF02915">
    <property type="entry name" value="Rubrerythrin"/>
    <property type="match status" value="1"/>
</dbReference>
<dbReference type="STRING" id="1121324.CLIT_5c01280"/>
<dbReference type="AlphaFoldDB" id="A0A069RGK3"/>
<evidence type="ECO:0000259" key="1">
    <source>
        <dbReference type="Pfam" id="PF02915"/>
    </source>
</evidence>
<proteinExistence type="predicted"/>
<dbReference type="CDD" id="cd01045">
    <property type="entry name" value="Ferritin_like_AB"/>
    <property type="match status" value="1"/>
</dbReference>
<dbReference type="OrthoDB" id="9808511at2"/>
<dbReference type="SUPFAM" id="SSF47240">
    <property type="entry name" value="Ferritin-like"/>
    <property type="match status" value="1"/>
</dbReference>
<dbReference type="GO" id="GO:0046872">
    <property type="term" value="F:metal ion binding"/>
    <property type="evidence" value="ECO:0007669"/>
    <property type="project" value="InterPro"/>
</dbReference>
<dbReference type="RefSeq" id="WP_052635974.1">
    <property type="nucleotide sequence ID" value="NZ_FSRH01000007.1"/>
</dbReference>
<reference evidence="2 3" key="1">
    <citation type="submission" date="2014-03" db="EMBL/GenBank/DDBJ databases">
        <title>Genome sequence of Clostridium litorale W6, DSM 5388.</title>
        <authorList>
            <person name="Poehlein A."/>
            <person name="Jagirdar A."/>
            <person name="Khonsari B."/>
            <person name="Chibani C.M."/>
            <person name="Gutierrez Gutierrez D.A."/>
            <person name="Davydova E."/>
            <person name="Alghaithi H.S."/>
            <person name="Nair K.P."/>
            <person name="Dhamotharan K."/>
            <person name="Chandran L."/>
            <person name="G W."/>
            <person name="Daniel R."/>
        </authorList>
    </citation>
    <scope>NUCLEOTIDE SEQUENCE [LARGE SCALE GENOMIC DNA]</scope>
    <source>
        <strain evidence="2 3">W6</strain>
    </source>
</reference>
<dbReference type="eggNOG" id="COG1633">
    <property type="taxonomic scope" value="Bacteria"/>
</dbReference>
<dbReference type="Proteomes" id="UP000027946">
    <property type="component" value="Unassembled WGS sequence"/>
</dbReference>
<dbReference type="PANTHER" id="PTHR33531">
    <property type="entry name" value="RUBRERYTHRIN SUBFAMILY"/>
    <property type="match status" value="1"/>
</dbReference>
<accession>A0A069RGK3</accession>
<keyword evidence="3" id="KW-1185">Reference proteome</keyword>
<dbReference type="InterPro" id="IPR009078">
    <property type="entry name" value="Ferritin-like_SF"/>
</dbReference>
<gene>
    <name evidence="2" type="ORF">CLIT_5c01280</name>
</gene>
<evidence type="ECO:0000313" key="2">
    <source>
        <dbReference type="EMBL" id="KDR96116.1"/>
    </source>
</evidence>
<feature type="domain" description="Rubrerythrin diiron-binding" evidence="1">
    <location>
        <begin position="19"/>
        <end position="160"/>
    </location>
</feature>
<dbReference type="InterPro" id="IPR012347">
    <property type="entry name" value="Ferritin-like"/>
</dbReference>
<protein>
    <submittedName>
        <fullName evidence="2">Putative rubrerythrin</fullName>
    </submittedName>
</protein>
<dbReference type="PANTHER" id="PTHR33531:SF7">
    <property type="entry name" value="HYPOTHETICAL MEMBRANE PROTEIN, CONSERVED"/>
    <property type="match status" value="1"/>
</dbReference>